<gene>
    <name evidence="1" type="ORF">LTR09_002629</name>
</gene>
<protein>
    <submittedName>
        <fullName evidence="1">Uncharacterized protein</fullName>
    </submittedName>
</protein>
<comment type="caution">
    <text evidence="1">The sequence shown here is derived from an EMBL/GenBank/DDBJ whole genome shotgun (WGS) entry which is preliminary data.</text>
</comment>
<dbReference type="Proteomes" id="UP001271007">
    <property type="component" value="Unassembled WGS sequence"/>
</dbReference>
<dbReference type="AlphaFoldDB" id="A0AAJ0GG20"/>
<name>A0AAJ0GG20_9PEZI</name>
<evidence type="ECO:0000313" key="2">
    <source>
        <dbReference type="Proteomes" id="UP001271007"/>
    </source>
</evidence>
<sequence>MATLEAIDENRLRADHSLNSLHSLPLPADICPQQWSSLSTGRFSEDSIQDLFLNRIPDVCESGFLTVSECQRLVDIIKTHEIGSYPIADIWPPVGTVGIAFNHVEDKGSYFSSVREAQSLQDRFRTEAGIDVLGRVCQKLREICAVPVRIAREGDIEYFAGLLRLVNRAAKLHADYGPFDAPGWEIGQISAQLTWNILLKDVDGGECIVHHRPWQGVTDDSFKNPPPDYGYSRHIVADRQSKSMKYKVGDLHLFNSR</sequence>
<dbReference type="EMBL" id="JAWDJX010000005">
    <property type="protein sequence ID" value="KAK3056836.1"/>
    <property type="molecule type" value="Genomic_DNA"/>
</dbReference>
<keyword evidence="2" id="KW-1185">Reference proteome</keyword>
<evidence type="ECO:0000313" key="1">
    <source>
        <dbReference type="EMBL" id="KAK3056836.1"/>
    </source>
</evidence>
<accession>A0AAJ0GG20</accession>
<proteinExistence type="predicted"/>
<organism evidence="1 2">
    <name type="scientific">Extremus antarcticus</name>
    <dbReference type="NCBI Taxonomy" id="702011"/>
    <lineage>
        <taxon>Eukaryota</taxon>
        <taxon>Fungi</taxon>
        <taxon>Dikarya</taxon>
        <taxon>Ascomycota</taxon>
        <taxon>Pezizomycotina</taxon>
        <taxon>Dothideomycetes</taxon>
        <taxon>Dothideomycetidae</taxon>
        <taxon>Mycosphaerellales</taxon>
        <taxon>Extremaceae</taxon>
        <taxon>Extremus</taxon>
    </lineage>
</organism>
<reference evidence="1" key="1">
    <citation type="submission" date="2023-04" db="EMBL/GenBank/DDBJ databases">
        <title>Black Yeasts Isolated from many extreme environments.</title>
        <authorList>
            <person name="Coleine C."/>
            <person name="Stajich J.E."/>
            <person name="Selbmann L."/>
        </authorList>
    </citation>
    <scope>NUCLEOTIDE SEQUENCE</scope>
    <source>
        <strain evidence="1">CCFEE 5312</strain>
    </source>
</reference>